<dbReference type="SUPFAM" id="SSF46785">
    <property type="entry name" value="Winged helix' DNA-binding domain"/>
    <property type="match status" value="1"/>
</dbReference>
<dbReference type="InterPro" id="IPR000600">
    <property type="entry name" value="ROK"/>
</dbReference>
<dbReference type="PANTHER" id="PTHR18964:SF173">
    <property type="entry name" value="GLUCOKINASE"/>
    <property type="match status" value="1"/>
</dbReference>
<proteinExistence type="predicted"/>
<dbReference type="AlphaFoldDB" id="A0A560LTB9"/>
<comment type="caution">
    <text evidence="2">The sequence shown here is derived from an EMBL/GenBank/DDBJ whole genome shotgun (WGS) entry which is preliminary data.</text>
</comment>
<dbReference type="InterPro" id="IPR036390">
    <property type="entry name" value="WH_DNA-bd_sf"/>
</dbReference>
<name>A0A560LTB9_9BRAD</name>
<keyword evidence="2" id="KW-0808">Transferase</keyword>
<dbReference type="EMBL" id="VITY01000006">
    <property type="protein sequence ID" value="TWB98419.1"/>
    <property type="molecule type" value="Genomic_DNA"/>
</dbReference>
<evidence type="ECO:0000256" key="1">
    <source>
        <dbReference type="SAM" id="MobiDB-lite"/>
    </source>
</evidence>
<dbReference type="Gene3D" id="1.10.10.10">
    <property type="entry name" value="Winged helix-like DNA-binding domain superfamily/Winged helix DNA-binding domain"/>
    <property type="match status" value="1"/>
</dbReference>
<gene>
    <name evidence="2" type="ORF">FBZ93_106378</name>
</gene>
<dbReference type="InterPro" id="IPR043129">
    <property type="entry name" value="ATPase_NBD"/>
</dbReference>
<sequence length="435" mass="46938">MNNFIKRIKKAGMNEQSEPLRRASSLTRGSNRDRLVEVLRRQGPLPRVELARSTGLSFPAISAITSKLMAEDLLVEAETDTATSWPDDTDDEDTDGLNGRRRGRPAVLLTLNPEFGRIIAVSLRMNLVETLIADFSGAALAQSRLELTTRGLDAGAVCDLVIAQIEAMLEETATPRDRVLGIGIALQGIVDADTGRHLWSPALSITDVDLATPIRQEFGVEVVMANDAVAVALALVAAEPALAQGLTATLMVGHGIGMGIIVDGEARWGAGAGSEIGHVKLTPNGPQCRCGQRGCIEAHLADYALYRDARTFLDLPPAVSQQPSEAQMALLRARARAGDPRLEQLFRQAGHALAEAVATTISVLRPHHLILAGPGLQAFDMMRSAYEERLEQAVLPWLLKSTAIHVRPSESATIVDGMVRRTLRVVDRSHMETTE</sequence>
<dbReference type="Gene3D" id="3.30.420.40">
    <property type="match status" value="2"/>
</dbReference>
<dbReference type="PANTHER" id="PTHR18964">
    <property type="entry name" value="ROK (REPRESSOR, ORF, KINASE) FAMILY"/>
    <property type="match status" value="1"/>
</dbReference>
<reference evidence="2 3" key="1">
    <citation type="submission" date="2019-06" db="EMBL/GenBank/DDBJ databases">
        <title>Genomic Encyclopedia of Type Strains, Phase IV (KMG-V): Genome sequencing to study the core and pangenomes of soil and plant-associated prokaryotes.</title>
        <authorList>
            <person name="Whitman W."/>
        </authorList>
    </citation>
    <scope>NUCLEOTIDE SEQUENCE [LARGE SCALE GENOMIC DNA]</scope>
    <source>
        <strain evidence="2 3">BR 10355</strain>
    </source>
</reference>
<dbReference type="InterPro" id="IPR036388">
    <property type="entry name" value="WH-like_DNA-bd_sf"/>
</dbReference>
<accession>A0A560LTB9</accession>
<dbReference type="GO" id="GO:0016301">
    <property type="term" value="F:kinase activity"/>
    <property type="evidence" value="ECO:0007669"/>
    <property type="project" value="UniProtKB-KW"/>
</dbReference>
<dbReference type="STRING" id="1755647.AS156_19715"/>
<keyword evidence="2" id="KW-0418">Kinase</keyword>
<feature type="region of interest" description="Disordered" evidence="1">
    <location>
        <begin position="79"/>
        <end position="99"/>
    </location>
</feature>
<dbReference type="Pfam" id="PF00480">
    <property type="entry name" value="ROK"/>
    <property type="match status" value="1"/>
</dbReference>
<organism evidence="2 3">
    <name type="scientific">Bradyrhizobium macuxiense</name>
    <dbReference type="NCBI Taxonomy" id="1755647"/>
    <lineage>
        <taxon>Bacteria</taxon>
        <taxon>Pseudomonadati</taxon>
        <taxon>Pseudomonadota</taxon>
        <taxon>Alphaproteobacteria</taxon>
        <taxon>Hyphomicrobiales</taxon>
        <taxon>Nitrobacteraceae</taxon>
        <taxon>Bradyrhizobium</taxon>
    </lineage>
</organism>
<evidence type="ECO:0000313" key="3">
    <source>
        <dbReference type="Proteomes" id="UP000321304"/>
    </source>
</evidence>
<evidence type="ECO:0000313" key="2">
    <source>
        <dbReference type="EMBL" id="TWB98419.1"/>
    </source>
</evidence>
<dbReference type="Proteomes" id="UP000321304">
    <property type="component" value="Unassembled WGS sequence"/>
</dbReference>
<keyword evidence="3" id="KW-1185">Reference proteome</keyword>
<dbReference type="SUPFAM" id="SSF53067">
    <property type="entry name" value="Actin-like ATPase domain"/>
    <property type="match status" value="1"/>
</dbReference>
<protein>
    <submittedName>
        <fullName evidence="2">Putative NBD/HSP70 family sugar kinase</fullName>
    </submittedName>
</protein>